<dbReference type="GO" id="GO:0004519">
    <property type="term" value="F:endonuclease activity"/>
    <property type="evidence" value="ECO:0007669"/>
    <property type="project" value="InterPro"/>
</dbReference>
<dbReference type="EMBL" id="LAZR01005233">
    <property type="protein sequence ID" value="KKN01702.1"/>
    <property type="molecule type" value="Genomic_DNA"/>
</dbReference>
<dbReference type="AlphaFoldDB" id="A0A0F9MQQ4"/>
<protein>
    <recommendedName>
        <fullName evidence="1">HNH nuclease domain-containing protein</fullName>
    </recommendedName>
</protein>
<dbReference type="SUPFAM" id="SSF54060">
    <property type="entry name" value="His-Me finger endonucleases"/>
    <property type="match status" value="1"/>
</dbReference>
<dbReference type="Pfam" id="PF13392">
    <property type="entry name" value="HNH_3"/>
    <property type="match status" value="1"/>
</dbReference>
<dbReference type="InterPro" id="IPR003615">
    <property type="entry name" value="HNH_nuc"/>
</dbReference>
<dbReference type="InterPro" id="IPR044925">
    <property type="entry name" value="His-Me_finger_sf"/>
</dbReference>
<organism evidence="2">
    <name type="scientific">marine sediment metagenome</name>
    <dbReference type="NCBI Taxonomy" id="412755"/>
    <lineage>
        <taxon>unclassified sequences</taxon>
        <taxon>metagenomes</taxon>
        <taxon>ecological metagenomes</taxon>
    </lineage>
</organism>
<feature type="domain" description="HNH nuclease" evidence="1">
    <location>
        <begin position="50"/>
        <end position="93"/>
    </location>
</feature>
<reference evidence="2" key="1">
    <citation type="journal article" date="2015" name="Nature">
        <title>Complex archaea that bridge the gap between prokaryotes and eukaryotes.</title>
        <authorList>
            <person name="Spang A."/>
            <person name="Saw J.H."/>
            <person name="Jorgensen S.L."/>
            <person name="Zaremba-Niedzwiedzka K."/>
            <person name="Martijn J."/>
            <person name="Lind A.E."/>
            <person name="van Eijk R."/>
            <person name="Schleper C."/>
            <person name="Guy L."/>
            <person name="Ettema T.J."/>
        </authorList>
    </citation>
    <scope>NUCLEOTIDE SEQUENCE</scope>
</reference>
<dbReference type="InterPro" id="IPR044930">
    <property type="entry name" value="Homing_endonuclease_His-Me"/>
</dbReference>
<name>A0A0F9MQQ4_9ZZZZ</name>
<evidence type="ECO:0000259" key="1">
    <source>
        <dbReference type="Pfam" id="PF13392"/>
    </source>
</evidence>
<accession>A0A0F9MQQ4</accession>
<comment type="caution">
    <text evidence="2">The sequence shown here is derived from an EMBL/GenBank/DDBJ whole genome shotgun (WGS) entry which is preliminary data.</text>
</comment>
<evidence type="ECO:0000313" key="2">
    <source>
        <dbReference type="EMBL" id="KKN01702.1"/>
    </source>
</evidence>
<sequence>MSKLERFFEKVEFASNGCWQWTASFYSNGYASFLVKSRSEVGKGQNRNGLAHRWAYRMFVGDIPEDLEIDHLCRNRGCVNPDHMEMVTHRENTLRGNSPSAIAARATHCPQGHVLDGWRRNGNTHHRYCMECNRMRSREAQKRKRLTGSSKA</sequence>
<gene>
    <name evidence="2" type="ORF">LCGC14_1125070</name>
</gene>
<dbReference type="Gene3D" id="3.90.75.10">
    <property type="entry name" value="Homing Intron 3 (I-ppo) Encoded Endonuclease, Chain A"/>
    <property type="match status" value="1"/>
</dbReference>
<proteinExistence type="predicted"/>